<dbReference type="InterPro" id="IPR050782">
    <property type="entry name" value="PP1_regulatory_subunit_3"/>
</dbReference>
<dbReference type="STRING" id="181874.A0A409YTB4"/>
<feature type="region of interest" description="Disordered" evidence="1">
    <location>
        <begin position="1"/>
        <end position="302"/>
    </location>
</feature>
<dbReference type="GO" id="GO:2001069">
    <property type="term" value="F:glycogen binding"/>
    <property type="evidence" value="ECO:0007669"/>
    <property type="project" value="TreeGrafter"/>
</dbReference>
<feature type="region of interest" description="Disordered" evidence="1">
    <location>
        <begin position="321"/>
        <end position="346"/>
    </location>
</feature>
<name>A0A409YTB4_9AGAR</name>
<protein>
    <recommendedName>
        <fullName evidence="2">CBM21 domain-containing protein</fullName>
    </recommendedName>
</protein>
<dbReference type="Pfam" id="PF03370">
    <property type="entry name" value="CBM_21"/>
    <property type="match status" value="1"/>
</dbReference>
<keyword evidence="4" id="KW-1185">Reference proteome</keyword>
<evidence type="ECO:0000313" key="4">
    <source>
        <dbReference type="Proteomes" id="UP000284842"/>
    </source>
</evidence>
<feature type="compositionally biased region" description="Low complexity" evidence="1">
    <location>
        <begin position="198"/>
        <end position="230"/>
    </location>
</feature>
<reference evidence="3 4" key="1">
    <citation type="journal article" date="2018" name="Evol. Lett.">
        <title>Horizontal gene cluster transfer increased hallucinogenic mushroom diversity.</title>
        <authorList>
            <person name="Reynolds H.T."/>
            <person name="Vijayakumar V."/>
            <person name="Gluck-Thaler E."/>
            <person name="Korotkin H.B."/>
            <person name="Matheny P.B."/>
            <person name="Slot J.C."/>
        </authorList>
    </citation>
    <scope>NUCLEOTIDE SEQUENCE [LARGE SCALE GENOMIC DNA]</scope>
    <source>
        <strain evidence="3 4">2629</strain>
    </source>
</reference>
<dbReference type="Gene3D" id="2.60.40.2440">
    <property type="entry name" value="Carbohydrate binding type-21 domain"/>
    <property type="match status" value="1"/>
</dbReference>
<evidence type="ECO:0000313" key="3">
    <source>
        <dbReference type="EMBL" id="PPR06251.1"/>
    </source>
</evidence>
<comment type="caution">
    <text evidence="3">The sequence shown here is derived from an EMBL/GenBank/DDBJ whole genome shotgun (WGS) entry which is preliminary data.</text>
</comment>
<feature type="domain" description="CBM21" evidence="2">
    <location>
        <begin position="411"/>
        <end position="584"/>
    </location>
</feature>
<feature type="compositionally biased region" description="Low complexity" evidence="1">
    <location>
        <begin position="132"/>
        <end position="147"/>
    </location>
</feature>
<organism evidence="3 4">
    <name type="scientific">Panaeolus cyanescens</name>
    <dbReference type="NCBI Taxonomy" id="181874"/>
    <lineage>
        <taxon>Eukaryota</taxon>
        <taxon>Fungi</taxon>
        <taxon>Dikarya</taxon>
        <taxon>Basidiomycota</taxon>
        <taxon>Agaricomycotina</taxon>
        <taxon>Agaricomycetes</taxon>
        <taxon>Agaricomycetidae</taxon>
        <taxon>Agaricales</taxon>
        <taxon>Agaricineae</taxon>
        <taxon>Galeropsidaceae</taxon>
        <taxon>Panaeolus</taxon>
    </lineage>
</organism>
<dbReference type="PANTHER" id="PTHR12307:SF36">
    <property type="entry name" value="GLYCOGEN-BINDING SUBUNIT 76A"/>
    <property type="match status" value="1"/>
</dbReference>
<feature type="compositionally biased region" description="Polar residues" evidence="1">
    <location>
        <begin position="60"/>
        <end position="69"/>
    </location>
</feature>
<dbReference type="AlphaFoldDB" id="A0A409YTB4"/>
<feature type="compositionally biased region" description="Basic and acidic residues" evidence="1">
    <location>
        <begin position="840"/>
        <end position="851"/>
    </location>
</feature>
<proteinExistence type="predicted"/>
<dbReference type="GO" id="GO:0008157">
    <property type="term" value="F:protein phosphatase 1 binding"/>
    <property type="evidence" value="ECO:0007669"/>
    <property type="project" value="TreeGrafter"/>
</dbReference>
<sequence>MPYSVPAPQPAPLPIHSQGRAGHRRSYTTHLYPDPSSSTSGTPSSAFSSLGALPRRRHNSAMSITTQNLPKKPTFHLGRDEDDDEDSSPDDQPTNHSTTSKSTYHDNDRKHNELDDEDRTLPPLRLKVKQLAPFSAASASSPRSSPRSSPPPQIHLQPSSAAANGGPVPFPRTSPLGSPTATPPHLTYPTDAPPQRPSRPSVSRTSSTPILLSNGKPLKSSLKSSSSSPDIPFPPQSLVPSRMYPELHPHHNGHQRAASAPSTPHFTTVSIPSSTNSSATSSEAGSPPHSPLPTPKVVHFPSSEEGGLATIKLFNRTGKPASLSRNVDETETETEGESSASGIGPMGAFGMRGGWGSIGARQSRGYPFPKVPSSPKSPLRETTYEFVTQYTVDATRSDVIPRLGAERGEGNVYIESLGFATERGPDGTFIQKTPLTLLGTLLVRNLSYQKAVAVRYTLDDWHTTNEVLAQHVKSLDALPIALSHLGRGQGARRIRGPDDIEAEEATGSGKTWGDLHPAWDRFAFDISLEGYASTLERRTMFMVGKYATNAVGGTGYANLVRAGVNAGAAGEWWDNNNGSNYRIGFAKIGKEVKVEKEVSKEAEVPAEGYKRSTVVSAPSVYMPKPVPAPPQISNSVSFPSTSYHAPQPQSIYNPQEAQQRQAALTQSTLARLKKLNLRNYAAPHLSNGRLVTSSISSVASADSVSTSASQSTVTSADSTPLQTPVMEEYKEAKGIQLATHDPDTNLLGGNGSLLSRRSDSPAVQSLTMHLENGYPATYLDDGRKVDANLAGQPELGSSPPFSDMSGIHMAGATRSNKVSEHEDNGSSWSWSSFSAAGPRAPKEDDTVEPYHSRSRSASGSGIAIGMGAIAPPQRRRASGASAHIPTHHNGHANGHHKAATKTSEDSSSGSGSDSRRRSANATPTPTRPMSPVAAPSSRRVWAPLSSFVGGAHVTSPMGRTGSPMGSPVPSPPPSSEVSTPTGMAAPTSPKDDAVYQAFVRQWCFAQGPSPSTGPSGGINASDVTPEKRLAVS</sequence>
<dbReference type="OrthoDB" id="1881at2759"/>
<dbReference type="Proteomes" id="UP000284842">
    <property type="component" value="Unassembled WGS sequence"/>
</dbReference>
<dbReference type="PANTHER" id="PTHR12307">
    <property type="entry name" value="PROTEIN PHOSPHATASE 1 REGULATORY SUBUNIT"/>
    <property type="match status" value="1"/>
</dbReference>
<dbReference type="InParanoid" id="A0A409YTB4"/>
<feature type="compositionally biased region" description="Polar residues" evidence="1">
    <location>
        <begin position="92"/>
        <end position="102"/>
    </location>
</feature>
<feature type="compositionally biased region" description="Low complexity" evidence="1">
    <location>
        <begin position="855"/>
        <end position="870"/>
    </location>
</feature>
<feature type="compositionally biased region" description="Pro residues" evidence="1">
    <location>
        <begin position="1"/>
        <end position="13"/>
    </location>
</feature>
<feature type="compositionally biased region" description="Basic residues" evidence="1">
    <location>
        <begin position="885"/>
        <end position="899"/>
    </location>
</feature>
<feature type="compositionally biased region" description="Basic and acidic residues" evidence="1">
    <location>
        <begin position="103"/>
        <end position="113"/>
    </location>
</feature>
<feature type="compositionally biased region" description="Low complexity" evidence="1">
    <location>
        <begin position="267"/>
        <end position="282"/>
    </location>
</feature>
<feature type="compositionally biased region" description="Low complexity" evidence="1">
    <location>
        <begin position="35"/>
        <end position="49"/>
    </location>
</feature>
<gene>
    <name evidence="3" type="ORF">CVT24_000923</name>
</gene>
<dbReference type="GO" id="GO:0005979">
    <property type="term" value="P:regulation of glycogen biosynthetic process"/>
    <property type="evidence" value="ECO:0007669"/>
    <property type="project" value="TreeGrafter"/>
</dbReference>
<dbReference type="GO" id="GO:0000164">
    <property type="term" value="C:protein phosphatase type 1 complex"/>
    <property type="evidence" value="ECO:0007669"/>
    <property type="project" value="TreeGrafter"/>
</dbReference>
<dbReference type="PROSITE" id="PS51159">
    <property type="entry name" value="CBM21"/>
    <property type="match status" value="1"/>
</dbReference>
<dbReference type="EMBL" id="NHTK01000688">
    <property type="protein sequence ID" value="PPR06251.1"/>
    <property type="molecule type" value="Genomic_DNA"/>
</dbReference>
<evidence type="ECO:0000259" key="2">
    <source>
        <dbReference type="PROSITE" id="PS51159"/>
    </source>
</evidence>
<feature type="region of interest" description="Disordered" evidence="1">
    <location>
        <begin position="788"/>
        <end position="937"/>
    </location>
</feature>
<evidence type="ECO:0000256" key="1">
    <source>
        <dbReference type="SAM" id="MobiDB-lite"/>
    </source>
</evidence>
<feature type="region of interest" description="Disordered" evidence="1">
    <location>
        <begin position="1005"/>
        <end position="1032"/>
    </location>
</feature>
<feature type="region of interest" description="Disordered" evidence="1">
    <location>
        <begin position="952"/>
        <end position="992"/>
    </location>
</feature>
<dbReference type="InterPro" id="IPR005036">
    <property type="entry name" value="CBM21_dom"/>
</dbReference>
<feature type="compositionally biased region" description="Acidic residues" evidence="1">
    <location>
        <begin position="80"/>
        <end position="89"/>
    </location>
</feature>
<dbReference type="InterPro" id="IPR038175">
    <property type="entry name" value="CBM21_dom_sf"/>
</dbReference>
<accession>A0A409YTB4</accession>